<proteinExistence type="predicted"/>
<accession>A0A8S5SC87</accession>
<sequence length="101" mass="11704">MITGKNIDDALKKEHFENIKSFFGKNSSKNERVIYIKKIYGEGGWGVPRRGDFVDMMFYTATDIEFAKRSGTNTEKVQMSWIKVAERIEKIIESESQISLF</sequence>
<dbReference type="EMBL" id="BK032571">
    <property type="protein sequence ID" value="DAF48660.1"/>
    <property type="molecule type" value="Genomic_DNA"/>
</dbReference>
<protein>
    <submittedName>
        <fullName evidence="1">Uncharacterized protein</fullName>
    </submittedName>
</protein>
<evidence type="ECO:0000313" key="1">
    <source>
        <dbReference type="EMBL" id="DAF48660.1"/>
    </source>
</evidence>
<reference evidence="1" key="1">
    <citation type="journal article" date="2021" name="Proc. Natl. Acad. Sci. U.S.A.">
        <title>A Catalog of Tens of Thousands of Viruses from Human Metagenomes Reveals Hidden Associations with Chronic Diseases.</title>
        <authorList>
            <person name="Tisza M.J."/>
            <person name="Buck C.B."/>
        </authorList>
    </citation>
    <scope>NUCLEOTIDE SEQUENCE</scope>
    <source>
        <strain evidence="1">CtzWr28</strain>
    </source>
</reference>
<organism evidence="1">
    <name type="scientific">Siphoviridae sp. ctzWr28</name>
    <dbReference type="NCBI Taxonomy" id="2827980"/>
    <lineage>
        <taxon>Viruses</taxon>
        <taxon>Duplodnaviria</taxon>
        <taxon>Heunggongvirae</taxon>
        <taxon>Uroviricota</taxon>
        <taxon>Caudoviricetes</taxon>
    </lineage>
</organism>
<name>A0A8S5SC87_9CAUD</name>